<keyword evidence="4" id="KW-1185">Reference proteome</keyword>
<feature type="region of interest" description="Disordered" evidence="2">
    <location>
        <begin position="40"/>
        <end position="241"/>
    </location>
</feature>
<dbReference type="EMBL" id="CATNWA010019279">
    <property type="protein sequence ID" value="CAI9612313.1"/>
    <property type="molecule type" value="Genomic_DNA"/>
</dbReference>
<proteinExistence type="predicted"/>
<organism evidence="3 4">
    <name type="scientific">Staurois parvus</name>
    <dbReference type="NCBI Taxonomy" id="386267"/>
    <lineage>
        <taxon>Eukaryota</taxon>
        <taxon>Metazoa</taxon>
        <taxon>Chordata</taxon>
        <taxon>Craniata</taxon>
        <taxon>Vertebrata</taxon>
        <taxon>Euteleostomi</taxon>
        <taxon>Amphibia</taxon>
        <taxon>Batrachia</taxon>
        <taxon>Anura</taxon>
        <taxon>Neobatrachia</taxon>
        <taxon>Ranoidea</taxon>
        <taxon>Ranidae</taxon>
        <taxon>Staurois</taxon>
    </lineage>
</organism>
<feature type="coiled-coil region" evidence="1">
    <location>
        <begin position="427"/>
        <end position="478"/>
    </location>
</feature>
<comment type="caution">
    <text evidence="3">The sequence shown here is derived from an EMBL/GenBank/DDBJ whole genome shotgun (WGS) entry which is preliminary data.</text>
</comment>
<name>A0ABN9GS92_9NEOB</name>
<feature type="compositionally biased region" description="Basic and acidic residues" evidence="2">
    <location>
        <begin position="175"/>
        <end position="193"/>
    </location>
</feature>
<feature type="compositionally biased region" description="Acidic residues" evidence="2">
    <location>
        <begin position="46"/>
        <end position="63"/>
    </location>
</feature>
<evidence type="ECO:0000313" key="4">
    <source>
        <dbReference type="Proteomes" id="UP001162483"/>
    </source>
</evidence>
<accession>A0ABN9GS92</accession>
<protein>
    <recommendedName>
        <fullName evidence="5">Microtubule-associated protein 9</fullName>
    </recommendedName>
</protein>
<dbReference type="Proteomes" id="UP001162483">
    <property type="component" value="Unassembled WGS sequence"/>
</dbReference>
<evidence type="ECO:0000256" key="2">
    <source>
        <dbReference type="SAM" id="MobiDB-lite"/>
    </source>
</evidence>
<feature type="compositionally biased region" description="Basic and acidic residues" evidence="2">
    <location>
        <begin position="144"/>
        <end position="159"/>
    </location>
</feature>
<sequence>MEEDEENFTTFLAYTKSPKTTKRTSFQDELKKAVNARVSRQKAIEEAENSDYSEEFESDDSLDDSFKKTIATRPQSQKSFHDFHFSDEDDDKDSNSKVSFLKTRRQDNKELDDSLAADIISKGGYERTLPKSPVSDDMGNGHITAKDYKPTPKPRESRMKRSPSPPGSGFSTWDGDFKPTPQDRSRDKTEGKHPMNKPVLVSPPSSLTRLNDKVSASETWSFSERHSPEGLQLSNSPSPTVRLKSLPMTAVQKDMMITQEDATGVLKDLKIGEFDVHEGTKLHVSEEGSPSVLEMMLTSVKEKSAQGENKDPCLSETFKIFDSSEQGEILGGKHAQNKPDLQKKTEEFLKLGSSQSSRSISAQQNKKSAKHRTPNSAKSRYMGTLTVLDKSVYENNGEIEAADTLRATVYQNWLEKKKLFLQEVHKIKMAEEEQKKEKIKLQDTMKKEEAMAAFMAWKSEKKKEINEIQVKKKLEEKKKMEEFQDIARRKEECRKAFEKWKESKEDHLKEKVLKEKSLEMEKKVNEKKIVMEKKKNSVSAF</sequence>
<feature type="compositionally biased region" description="Polar residues" evidence="2">
    <location>
        <begin position="203"/>
        <end position="222"/>
    </location>
</feature>
<evidence type="ECO:0000313" key="3">
    <source>
        <dbReference type="EMBL" id="CAI9612313.1"/>
    </source>
</evidence>
<evidence type="ECO:0008006" key="5">
    <source>
        <dbReference type="Google" id="ProtNLM"/>
    </source>
</evidence>
<feature type="compositionally biased region" description="Low complexity" evidence="2">
    <location>
        <begin position="353"/>
        <end position="364"/>
    </location>
</feature>
<feature type="region of interest" description="Disordered" evidence="2">
    <location>
        <begin position="351"/>
        <end position="380"/>
    </location>
</feature>
<dbReference type="InterPro" id="IPR026106">
    <property type="entry name" value="MAP9"/>
</dbReference>
<reference evidence="3" key="1">
    <citation type="submission" date="2023-05" db="EMBL/GenBank/DDBJ databases">
        <authorList>
            <person name="Stuckert A."/>
        </authorList>
    </citation>
    <scope>NUCLEOTIDE SEQUENCE</scope>
</reference>
<feature type="non-terminal residue" evidence="3">
    <location>
        <position position="541"/>
    </location>
</feature>
<keyword evidence="1" id="KW-0175">Coiled coil</keyword>
<dbReference type="PANTHER" id="PTHR14739:SF9">
    <property type="entry name" value="MICROTUBULE-ASSOCIATED PROTEIN 9"/>
    <property type="match status" value="1"/>
</dbReference>
<evidence type="ECO:0000256" key="1">
    <source>
        <dbReference type="SAM" id="Coils"/>
    </source>
</evidence>
<gene>
    <name evidence="3" type="ORF">SPARVUS_LOCUS14685349</name>
</gene>
<dbReference type="PANTHER" id="PTHR14739">
    <property type="entry name" value="MICROTUBULE-ASSOCIATED PROTEIN 9"/>
    <property type="match status" value="1"/>
</dbReference>